<dbReference type="RefSeq" id="WP_152261092.1">
    <property type="nucleotide sequence ID" value="NZ_CP045143.1"/>
</dbReference>
<organism evidence="4 5">
    <name type="scientific">Schleiferilactobacillus harbinensis</name>
    <dbReference type="NCBI Taxonomy" id="304207"/>
    <lineage>
        <taxon>Bacteria</taxon>
        <taxon>Bacillati</taxon>
        <taxon>Bacillota</taxon>
        <taxon>Bacilli</taxon>
        <taxon>Lactobacillales</taxon>
        <taxon>Lactobacillaceae</taxon>
        <taxon>Schleiferilactobacillus</taxon>
    </lineage>
</organism>
<keyword evidence="1" id="KW-1188">Viral release from host cell</keyword>
<keyword evidence="2" id="KW-0175">Coiled coil</keyword>
<dbReference type="InterPro" id="IPR010090">
    <property type="entry name" value="Phage_tape_meas"/>
</dbReference>
<protein>
    <submittedName>
        <fullName evidence="4">Phage tail tape measure protein</fullName>
    </submittedName>
</protein>
<name>A0A5P8M6H9_9LACO</name>
<dbReference type="KEGG" id="lhb:D1010_12200"/>
<evidence type="ECO:0000313" key="4">
    <source>
        <dbReference type="EMBL" id="QFR24083.1"/>
    </source>
</evidence>
<evidence type="ECO:0000256" key="2">
    <source>
        <dbReference type="SAM" id="Coils"/>
    </source>
</evidence>
<sequence length="1903" mass="203093">MADGEVRINVDLVTAEAMRQASTLEATLKKLDVNPSLNTRMQDISNAIKKSGDIAKLTQADYDSLQGSLKSTAAYWKNLGDAQDQAGLKYSAAASHQREYQAELTSVRAEMARQAQTVEDLSKKQGDNTAAINDAQNKYIDLAGQEAKLRVESQKLGDEYGRLTPQMAAAADKSEALAQKFKSAGDKLSSIGQTMTIGVTAPIVAGLGYAAKAAVSFDNQIQSMGALLDDGKIGASALKAELNNLGDASKKWSIQYGVATDSINDGMSELIKKGYSYNQVLGAMPSLLDATKASGDQFADVMHVATSTLEQFGLKSQNTTEMLKNTQRVTDALTYVANETSAGFSDMGYAMEYVGPVAHGLNMSLEQTAAAIGLMSNQGIEGQKAGTSLRGALSALLTPSKQNMIGFKALGISVEAYKKGIIGLPEILDSIRAKSAGMTKQQLQSNLALAFGTEAQAGMNILVSEGGDALRKLTDETKTSNGYTQKLAETMNNTAAANVSKLKESLHVLSITAGQELVPELNDAVKWLTQMLQKFNDMDPATRKQIIQLALMVAAGGPVISMFGKMTSGVGSFLGTAPRLAVWLSKFGRGASAAGEGASWLTKTVGGLTSAASTAVPSIAAAGSAATDAGVAAGTSAVSLGSMASGLTAVLGPAALVAAGVVAVGTAAFFAIKAYKEHQEQMAKYKKTMDEFGVNVDENTQKAVRSFNSLRQSAQNDMAQLDTATVSQSQQLSQGVVNKYGKMADLVIAQFNKTRTNGLKALSDISSSFGTAGSSWLSEVTTAVNKNADAQNNSLTRAKQTMQDLLKEVGGDFSKLTEQQKQLLQDAERTIEEQTSAFGVSLKQQQLLYQAYVDSNGKLTDKMFDSQLTKSQSAYDKSQKAAQKSYNQRLSDLQKMHRDQQLSDEQYEQARTMLLAQRNANETKSSIQLINTQKATYAHYNNNGLESLRTRQRFNQQSLQIDQQGNAGYRSMLTGRLVSEKEWIAETKEDNAQYIAEMEKQNGSVAKKLDDFAKSQKKAYLEMGLSDQQARAQAAADRQAMVDETTKTGSVLAATAAQVHTDYLKALANGGNENSTNVAKQWGLDITNATQKVQLGKFGEKTAQQFWQDFMSGSQTGIDEAKVYFQTMLQEMKQQGKTSFASLSDSDVAALREGLKSGVVSLQSLKSQFGDSILGLFPRDLSQASGDMIKTLKTGLQTGVLSLDSLHTYFQSDIYKLFPNDLSSVGTKVIDTLLDGMKKGWIRKSDVEAQYKQQLNNMYNADLSKIGAKNMTTLANGLRLGLPEATKVFDELKKQIDPRATIDLKGHGQETIASLVKGFEDKKISVTDFVTGLSGLIDKTLTLDESGHGTSVIQTWNQGMVDSWGLPTGTSQKIRQNVEDNLKPTDSPHNSGESTMNNLNAGLIARAPVPIGTTADTVTAMNDNFNAGGESANNLSSKLGGKGNPFTAIHPTLKRGLNAYAKGTDGRLARSGLAVVGDGGMPELVDQGNGNYWLSPAVPTLTQLNKGAQVFSGPDTQKITEVSRVLDIPLFAEGSGGNVLSWIGDKVGDAWNWIKGAVGDLAEWIMHPIQSWQKLVGASYDMSGFPAAAGQEIGSAGKGFESKQTNWLTKLVNSLMNGGSAKSPYGGVDQRANIGMTSVARWRPEVIAAIAQLGNVGTMPLPEKIDRVLAEIWRESRGQNVGNQSVIDQNTGVDPAQGILQMIGSTFSHWAIPGHGDRMNPYDEILAAVNGLNSLNRWGAMGTGLNINYLSQGGHFTKPTMAMLAETVPYNEYAINPAASSAPGLTTSVLADMAKERPAALAQVKLPGSNITAEMASGFRATAHVLSTPATSDVATNGNSGQSSGLANVISQLGNLVDALKGDINLSIGLDSDTIARVTFPKTKLLLNNDMTIQATRQGWHRT</sequence>
<dbReference type="PANTHER" id="PTHR37813:SF1">
    <property type="entry name" value="FELS-2 PROPHAGE PROTEIN"/>
    <property type="match status" value="1"/>
</dbReference>
<accession>A0A5P8M6H9</accession>
<feature type="coiled-coil region" evidence="2">
    <location>
        <begin position="788"/>
        <end position="837"/>
    </location>
</feature>
<dbReference type="NCBIfam" id="TIGR01760">
    <property type="entry name" value="tape_meas_TP901"/>
    <property type="match status" value="1"/>
</dbReference>
<dbReference type="Proteomes" id="UP000326779">
    <property type="component" value="Chromosome"/>
</dbReference>
<feature type="domain" description="Phage tail tape measure protein" evidence="3">
    <location>
        <begin position="247"/>
        <end position="452"/>
    </location>
</feature>
<evidence type="ECO:0000259" key="3">
    <source>
        <dbReference type="Pfam" id="PF10145"/>
    </source>
</evidence>
<reference evidence="4 5" key="1">
    <citation type="submission" date="2019-10" db="EMBL/GenBank/DDBJ databases">
        <title>The completed genome of Lactobacillus harbinensis M1.</title>
        <authorList>
            <person name="Zheng Y."/>
        </authorList>
    </citation>
    <scope>NUCLEOTIDE SEQUENCE [LARGE SCALE GENOMIC DNA]</scope>
    <source>
        <strain evidence="4 5">M1</strain>
    </source>
</reference>
<evidence type="ECO:0000256" key="1">
    <source>
        <dbReference type="ARBA" id="ARBA00022612"/>
    </source>
</evidence>
<dbReference type="PANTHER" id="PTHR37813">
    <property type="entry name" value="FELS-2 PROPHAGE PROTEIN"/>
    <property type="match status" value="1"/>
</dbReference>
<gene>
    <name evidence="4" type="ORF">D1010_12200</name>
</gene>
<dbReference type="EMBL" id="CP045143">
    <property type="protein sequence ID" value="QFR24083.1"/>
    <property type="molecule type" value="Genomic_DNA"/>
</dbReference>
<proteinExistence type="predicted"/>
<dbReference type="Pfam" id="PF10145">
    <property type="entry name" value="PhageMin_Tail"/>
    <property type="match status" value="1"/>
</dbReference>
<evidence type="ECO:0000313" key="5">
    <source>
        <dbReference type="Proteomes" id="UP000326779"/>
    </source>
</evidence>